<dbReference type="Pfam" id="PF00867">
    <property type="entry name" value="XPG_I"/>
    <property type="match status" value="1"/>
</dbReference>
<comment type="subunit">
    <text evidence="11 12">Interacts with PCNA. PCNA stimulates the nuclease activity without altering cleavage specificity.</text>
</comment>
<dbReference type="SMART" id="SM00475">
    <property type="entry name" value="53EXOc"/>
    <property type="match status" value="1"/>
</dbReference>
<dbReference type="InterPro" id="IPR006084">
    <property type="entry name" value="XPG/Rad2"/>
</dbReference>
<evidence type="ECO:0000256" key="3">
    <source>
        <dbReference type="ARBA" id="ARBA00022723"/>
    </source>
</evidence>
<keyword evidence="6 12" id="KW-0378">Hydrolase</keyword>
<dbReference type="GO" id="GO:0017108">
    <property type="term" value="F:5'-flap endonuclease activity"/>
    <property type="evidence" value="ECO:0007669"/>
    <property type="project" value="UniProtKB-UniRule"/>
</dbReference>
<dbReference type="SUPFAM" id="SSF88723">
    <property type="entry name" value="PIN domain-like"/>
    <property type="match status" value="1"/>
</dbReference>
<evidence type="ECO:0000256" key="2">
    <source>
        <dbReference type="ARBA" id="ARBA00022722"/>
    </source>
</evidence>
<evidence type="ECO:0000256" key="5">
    <source>
        <dbReference type="ARBA" id="ARBA00022763"/>
    </source>
</evidence>
<keyword evidence="9 12" id="KW-0234">DNA repair</keyword>
<evidence type="ECO:0000259" key="15">
    <source>
        <dbReference type="SMART" id="SM00485"/>
    </source>
</evidence>
<dbReference type="Proteomes" id="UP000027153">
    <property type="component" value="Unassembled WGS sequence"/>
</dbReference>
<dbReference type="InterPro" id="IPR002421">
    <property type="entry name" value="5-3_exonuclease"/>
</dbReference>
<dbReference type="GO" id="GO:0008409">
    <property type="term" value="F:5'-3' exonuclease activity"/>
    <property type="evidence" value="ECO:0007669"/>
    <property type="project" value="UniProtKB-UniRule"/>
</dbReference>
<dbReference type="PANTHER" id="PTHR11081:SF9">
    <property type="entry name" value="FLAP ENDONUCLEASE 1"/>
    <property type="match status" value="1"/>
</dbReference>
<evidence type="ECO:0000256" key="4">
    <source>
        <dbReference type="ARBA" id="ARBA00022759"/>
    </source>
</evidence>
<dbReference type="InterPro" id="IPR023426">
    <property type="entry name" value="Flap_endonuc"/>
</dbReference>
<sequence>MGIDFGDLFEKKEIDLSDLRGKVIAIDAYNILYQFLSIIRQRDGTPLIDSHGEITSHLSGFLYRTTNLIEAGIRPVFVFDGEPPEFKNSTLNERKKIRVEAMVRWEEAKEKGDEAAFKYAQASSQIKGNMIEDAKKLLVLMGLPVIQAPSEGEAQAAFMVRNNDAYAAGSQDYDALLFGAPVIVRNLAVTGKRKLPGMGVYVDIKPQIIELESGLTGLGITREQLVDIALLIGTDYNAGIKGIGPKKALKLIKKHGYIEQALDELGEDIKNLAELKELFLNPAVTSDYELKWKKPDASGIIEFLCIQHDFSEARVSKATERLIEASKDGQQTLDRWF</sequence>
<evidence type="ECO:0000256" key="12">
    <source>
        <dbReference type="HAMAP-Rule" id="MF_00614"/>
    </source>
</evidence>
<feature type="domain" description="XPG N-terminal" evidence="15">
    <location>
        <begin position="1"/>
        <end position="101"/>
    </location>
</feature>
<comment type="cofactor">
    <cofactor evidence="12">
        <name>Mg(2+)</name>
        <dbReference type="ChEBI" id="CHEBI:18420"/>
    </cofactor>
    <text evidence="12">Binds 2 magnesium ions per subunit. They probably participate in the reaction catalyzed by the enzyme. May bind an additional third magnesium ion after substrate binding.</text>
</comment>
<dbReference type="PATRIC" id="fig|1392998.3.peg.2810"/>
<protein>
    <recommendedName>
        <fullName evidence="12">Flap endonuclease 1</fullName>
        <shortName evidence="12">FEN-1</shortName>
        <ecNumber evidence="12">3.1.-.-</ecNumber>
    </recommendedName>
    <alternativeName>
        <fullName evidence="12">Flap structure-specific endonuclease 1</fullName>
    </alternativeName>
</protein>
<feature type="domain" description="5'-3' exonuclease" evidence="13">
    <location>
        <begin position="21"/>
        <end position="291"/>
    </location>
</feature>
<organism evidence="16 17">
    <name type="scientific">Candidatus Methanoperedens nitratireducens</name>
    <dbReference type="NCBI Taxonomy" id="1392998"/>
    <lineage>
        <taxon>Archaea</taxon>
        <taxon>Methanobacteriati</taxon>
        <taxon>Methanobacteriota</taxon>
        <taxon>Stenosarchaea group</taxon>
        <taxon>Methanomicrobia</taxon>
        <taxon>Methanosarcinales</taxon>
        <taxon>ANME-2 cluster</taxon>
        <taxon>Candidatus Methanoperedentaceae</taxon>
        <taxon>Candidatus Methanoperedens</taxon>
    </lineage>
</organism>
<dbReference type="SMART" id="SM00279">
    <property type="entry name" value="HhH2"/>
    <property type="match status" value="1"/>
</dbReference>
<dbReference type="PANTHER" id="PTHR11081">
    <property type="entry name" value="FLAP ENDONUCLEASE FAMILY MEMBER"/>
    <property type="match status" value="1"/>
</dbReference>
<comment type="similarity">
    <text evidence="12">Belongs to the XPG/RAD2 endonuclease family. FEN1 subfamily.</text>
</comment>
<accession>A0A062V736</accession>
<feature type="binding site" evidence="12">
    <location>
        <position position="153"/>
    </location>
    <ligand>
        <name>Mg(2+)</name>
        <dbReference type="ChEBI" id="CHEBI:18420"/>
        <label>1</label>
    </ligand>
</feature>
<dbReference type="InterPro" id="IPR006085">
    <property type="entry name" value="XPG_DNA_repair_N"/>
</dbReference>
<evidence type="ECO:0000256" key="11">
    <source>
        <dbReference type="ARBA" id="ARBA00065981"/>
    </source>
</evidence>
<dbReference type="EMBL" id="JMIY01000007">
    <property type="protein sequence ID" value="KCZ71215.1"/>
    <property type="molecule type" value="Genomic_DNA"/>
</dbReference>
<dbReference type="AlphaFoldDB" id="A0A062V736"/>
<dbReference type="InterPro" id="IPR008918">
    <property type="entry name" value="HhH2"/>
</dbReference>
<dbReference type="SUPFAM" id="SSF47807">
    <property type="entry name" value="5' to 3' exonuclease, C-terminal subdomain"/>
    <property type="match status" value="1"/>
</dbReference>
<evidence type="ECO:0000256" key="10">
    <source>
        <dbReference type="ARBA" id="ARBA00024702"/>
    </source>
</evidence>
<dbReference type="EC" id="3.1.-.-" evidence="12"/>
<dbReference type="RefSeq" id="WP_048093496.1">
    <property type="nucleotide sequence ID" value="NZ_JMIY01000007.1"/>
</dbReference>
<dbReference type="OrthoDB" id="9593at2157"/>
<proteinExistence type="inferred from homology"/>
<dbReference type="GO" id="GO:0003677">
    <property type="term" value="F:DNA binding"/>
    <property type="evidence" value="ECO:0007669"/>
    <property type="project" value="UniProtKB-UniRule"/>
</dbReference>
<dbReference type="GO" id="GO:0006281">
    <property type="term" value="P:DNA repair"/>
    <property type="evidence" value="ECO:0007669"/>
    <property type="project" value="UniProtKB-UniRule"/>
</dbReference>
<evidence type="ECO:0000256" key="6">
    <source>
        <dbReference type="ARBA" id="ARBA00022801"/>
    </source>
</evidence>
<keyword evidence="2 12" id="KW-0540">Nuclease</keyword>
<comment type="caution">
    <text evidence="12">Lacks conserved residue(s) required for the propagation of feature annotation.</text>
</comment>
<keyword evidence="4 12" id="KW-0255">Endonuclease</keyword>
<keyword evidence="7 12" id="KW-0269">Exonuclease</keyword>
<dbReference type="Gene3D" id="3.40.50.1010">
    <property type="entry name" value="5'-nuclease"/>
    <property type="match status" value="1"/>
</dbReference>
<dbReference type="GO" id="GO:0000287">
    <property type="term" value="F:magnesium ion binding"/>
    <property type="evidence" value="ECO:0007669"/>
    <property type="project" value="UniProtKB-UniRule"/>
</dbReference>
<evidence type="ECO:0000313" key="17">
    <source>
        <dbReference type="Proteomes" id="UP000027153"/>
    </source>
</evidence>
<dbReference type="InterPro" id="IPR006086">
    <property type="entry name" value="XPG-I_dom"/>
</dbReference>
<evidence type="ECO:0000259" key="13">
    <source>
        <dbReference type="SMART" id="SM00475"/>
    </source>
</evidence>
<comment type="function">
    <text evidence="12">Structure-specific nuclease with 5'-flap endonuclease and 5'-3' exonuclease activities involved in DNA replication and repair. During DNA replication, cleaves the 5'-overhanging flap structure that is generated by displacement synthesis when DNA polymerase encounters the 5'-end of a downstream Okazaki fragment. Binds the unpaired 3'-DNA end and kinks the DNA to facilitate 5' cleavage specificity. Cleaves one nucleotide into the double-stranded DNA from the junction in flap DNA, leaving a nick for ligation. Also involved in the base excision repair (BER) pathway. Acts as a genome stabilization factor that prevents flaps from equilibrating into structurs that lead to duplications and deletions. Also possesses 5'-3' exonuclease activity on nicked or gapped double-stranded DNA.</text>
</comment>
<feature type="binding site" evidence="12">
    <location>
        <position position="80"/>
    </location>
    <ligand>
        <name>Mg(2+)</name>
        <dbReference type="ChEBI" id="CHEBI:18420"/>
        <label>1</label>
    </ligand>
</feature>
<evidence type="ECO:0000256" key="1">
    <source>
        <dbReference type="ARBA" id="ARBA00022705"/>
    </source>
</evidence>
<name>A0A062V736_9EURY</name>
<dbReference type="InterPro" id="IPR036279">
    <property type="entry name" value="5-3_exonuclease_C_sf"/>
</dbReference>
<dbReference type="InterPro" id="IPR019973">
    <property type="entry name" value="Flap_endonuc_arc"/>
</dbReference>
<dbReference type="SMART" id="SM00485">
    <property type="entry name" value="XPGN"/>
    <property type="match status" value="1"/>
</dbReference>
<dbReference type="PRINTS" id="PR00853">
    <property type="entry name" value="XPGRADSUPER"/>
</dbReference>
<dbReference type="NCBIfam" id="TIGR03674">
    <property type="entry name" value="fen_arch"/>
    <property type="match status" value="1"/>
</dbReference>
<feature type="region of interest" description="Interaction with PCNA" evidence="12">
    <location>
        <begin position="329"/>
        <end position="337"/>
    </location>
</feature>
<evidence type="ECO:0000256" key="9">
    <source>
        <dbReference type="ARBA" id="ARBA00023204"/>
    </source>
</evidence>
<feature type="domain" description="XPG-I" evidence="14">
    <location>
        <begin position="139"/>
        <end position="220"/>
    </location>
</feature>
<dbReference type="HAMAP" id="MF_00614">
    <property type="entry name" value="Fen"/>
    <property type="match status" value="1"/>
</dbReference>
<evidence type="ECO:0000256" key="8">
    <source>
        <dbReference type="ARBA" id="ARBA00022842"/>
    </source>
</evidence>
<dbReference type="FunFam" id="3.40.50.1010:FF:000016">
    <property type="entry name" value="Flap endonuclease 1"/>
    <property type="match status" value="1"/>
</dbReference>
<keyword evidence="1 12" id="KW-0235">DNA replication</keyword>
<dbReference type="InterPro" id="IPR019974">
    <property type="entry name" value="XPG_CS"/>
</dbReference>
<dbReference type="SMART" id="SM00484">
    <property type="entry name" value="XPGI"/>
    <property type="match status" value="1"/>
</dbReference>
<evidence type="ECO:0000259" key="14">
    <source>
        <dbReference type="SMART" id="SM00484"/>
    </source>
</evidence>
<dbReference type="CDD" id="cd09867">
    <property type="entry name" value="PIN_FEN1"/>
    <property type="match status" value="1"/>
</dbReference>
<keyword evidence="17" id="KW-1185">Reference proteome</keyword>
<feature type="binding site" evidence="12">
    <location>
        <position position="172"/>
    </location>
    <ligand>
        <name>Mg(2+)</name>
        <dbReference type="ChEBI" id="CHEBI:18420"/>
        <label>2</label>
    </ligand>
</feature>
<evidence type="ECO:0000313" key="16">
    <source>
        <dbReference type="EMBL" id="KCZ71215.1"/>
    </source>
</evidence>
<dbReference type="Gene3D" id="1.10.150.20">
    <property type="entry name" value="5' to 3' exonuclease, C-terminal subdomain"/>
    <property type="match status" value="1"/>
</dbReference>
<dbReference type="InterPro" id="IPR029060">
    <property type="entry name" value="PIN-like_dom_sf"/>
</dbReference>
<dbReference type="CDD" id="cd09903">
    <property type="entry name" value="H3TH_FEN1-Arc"/>
    <property type="match status" value="1"/>
</dbReference>
<keyword evidence="8 12" id="KW-0460">Magnesium</keyword>
<comment type="function">
    <text evidence="10">Structure-specific nuclease with 5'-flap endonuclease and 5'-3' exonuclease activities involved in DNA replication and repair. During DNA replication, cleaves the 5'-overhanging flap structure that is generated by displacement synthesis when DNA polymerase encounters the 5'-end of a downstream Okazaki fragment. Binds the unpaired 3'-DNA end and kinks the DNA to facilitate 5' cleavage specificity. Cleaves one nucleotide into the double-stranded DNA from the junction in flap DNA, leaving a nick for ligation. Also involved in the base excision repair (BER) pathway. Acts as a genome stabilization factor that prevents flaps from equilibrating into structures that lead to duplications and deletions. Also possesses 5'-3' exonuclease activity on nicked or gapped double-stranded DNA.</text>
</comment>
<dbReference type="PROSITE" id="PS00841">
    <property type="entry name" value="XPG_1"/>
    <property type="match status" value="1"/>
</dbReference>
<dbReference type="Pfam" id="PF00752">
    <property type="entry name" value="XPG_N"/>
    <property type="match status" value="1"/>
</dbReference>
<keyword evidence="5 12" id="KW-0227">DNA damage</keyword>
<feature type="binding site" evidence="12">
    <location>
        <position position="235"/>
    </location>
    <ligand>
        <name>Mg(2+)</name>
        <dbReference type="ChEBI" id="CHEBI:18420"/>
        <label>2</label>
    </ligand>
</feature>
<feature type="binding site" evidence="12">
    <location>
        <position position="174"/>
    </location>
    <ligand>
        <name>Mg(2+)</name>
        <dbReference type="ChEBI" id="CHEBI:18420"/>
        <label>2</label>
    </ligand>
</feature>
<dbReference type="GO" id="GO:0043137">
    <property type="term" value="P:DNA replication, removal of RNA primer"/>
    <property type="evidence" value="ECO:0007669"/>
    <property type="project" value="UniProtKB-UniRule"/>
</dbReference>
<feature type="binding site" evidence="12">
    <location>
        <position position="151"/>
    </location>
    <ligand>
        <name>Mg(2+)</name>
        <dbReference type="ChEBI" id="CHEBI:18420"/>
        <label>1</label>
    </ligand>
</feature>
<keyword evidence="3 12" id="KW-0479">Metal-binding</keyword>
<gene>
    <name evidence="12" type="primary">fen</name>
    <name evidence="16" type="ORF">ANME2D_03250</name>
</gene>
<evidence type="ECO:0000256" key="7">
    <source>
        <dbReference type="ARBA" id="ARBA00022839"/>
    </source>
</evidence>
<reference evidence="16 17" key="1">
    <citation type="journal article" date="2013" name="Nature">
        <title>Anaerobic oxidation of methane coupled to nitrate reduction in a novel archaeal lineage.</title>
        <authorList>
            <person name="Haroon M.F."/>
            <person name="Hu S."/>
            <person name="Shi Y."/>
            <person name="Imelfort M."/>
            <person name="Keller J."/>
            <person name="Hugenholtz P."/>
            <person name="Yuan Z."/>
            <person name="Tyson G.W."/>
        </authorList>
    </citation>
    <scope>NUCLEOTIDE SEQUENCE [LARGE SCALE GENOMIC DNA]</scope>
    <source>
        <strain evidence="16 17">ANME-2d</strain>
    </source>
</reference>
<comment type="caution">
    <text evidence="16">The sequence shown here is derived from an EMBL/GenBank/DDBJ whole genome shotgun (WGS) entry which is preliminary data.</text>
</comment>
<feature type="region of interest" description="N-domain" evidence="12">
    <location>
        <begin position="1"/>
        <end position="98"/>
    </location>
</feature>
<feature type="binding site" evidence="12">
    <location>
        <position position="27"/>
    </location>
    <ligand>
        <name>Mg(2+)</name>
        <dbReference type="ChEBI" id="CHEBI:18420"/>
        <label>1</label>
    </ligand>
</feature>